<evidence type="ECO:0000313" key="1">
    <source>
        <dbReference type="EMBL" id="CEK84683.1"/>
    </source>
</evidence>
<accession>A0A0B7AXQ3</accession>
<evidence type="ECO:0008006" key="3">
    <source>
        <dbReference type="Google" id="ProtNLM"/>
    </source>
</evidence>
<name>A0A0B7AXQ3_9EUPU</name>
<reference evidence="2" key="1">
    <citation type="submission" date="2014-12" db="EMBL/GenBank/DDBJ databases">
        <title>Insight into the proteome of Arion vulgaris.</title>
        <authorList>
            <person name="Aradska J."/>
            <person name="Bulat T."/>
            <person name="Smidak R."/>
            <person name="Sarate P."/>
            <person name="Gangsoo J."/>
            <person name="Sialana F."/>
            <person name="Bilban M."/>
            <person name="Lubec G."/>
        </authorList>
    </citation>
    <scope>NUCLEOTIDE SEQUENCE</scope>
    <source>
        <tissue evidence="2">Skin</tissue>
    </source>
</reference>
<sequence>YESTALTNQAKLDRIQSRALATIAGALKGSPSEAVEVALGVIPLSLRRKELRLNYWAKMGNNTQHPAHAAYQHRRQWTRKYSIAQYRAAGWKTQIELAQLPLLKKLVNKRKLHTAVIPPWELITPQTDTFLTTKGKKGSTEPWKLKSTANKYIKQHAENGVQIFTDGSNGTDEQLGMGIVIPKWGIKQCYRLPKHTSVFTA</sequence>
<dbReference type="AlphaFoldDB" id="A0A0B7AXQ3"/>
<gene>
    <name evidence="2" type="primary">ORF144004</name>
    <name evidence="1" type="synonym">ORF143982</name>
</gene>
<dbReference type="EMBL" id="HACG01037818">
    <property type="protein sequence ID" value="CEK84683.1"/>
    <property type="molecule type" value="Transcribed_RNA"/>
</dbReference>
<dbReference type="EMBL" id="HACG01037825">
    <property type="protein sequence ID" value="CEK84690.1"/>
    <property type="molecule type" value="Transcribed_RNA"/>
</dbReference>
<proteinExistence type="predicted"/>
<protein>
    <recommendedName>
        <fullName evidence="3">RNase H type-1 domain-containing protein</fullName>
    </recommendedName>
</protein>
<evidence type="ECO:0000313" key="2">
    <source>
        <dbReference type="EMBL" id="CEK84690.1"/>
    </source>
</evidence>
<organism evidence="2">
    <name type="scientific">Arion vulgaris</name>
    <dbReference type="NCBI Taxonomy" id="1028688"/>
    <lineage>
        <taxon>Eukaryota</taxon>
        <taxon>Metazoa</taxon>
        <taxon>Spiralia</taxon>
        <taxon>Lophotrochozoa</taxon>
        <taxon>Mollusca</taxon>
        <taxon>Gastropoda</taxon>
        <taxon>Heterobranchia</taxon>
        <taxon>Euthyneura</taxon>
        <taxon>Panpulmonata</taxon>
        <taxon>Eupulmonata</taxon>
        <taxon>Stylommatophora</taxon>
        <taxon>Helicina</taxon>
        <taxon>Arionoidea</taxon>
        <taxon>Arionidae</taxon>
        <taxon>Arion</taxon>
    </lineage>
</organism>
<feature type="non-terminal residue" evidence="2">
    <location>
        <position position="1"/>
    </location>
</feature>